<accession>A0A1T5GM47</accession>
<evidence type="ECO:0000313" key="2">
    <source>
        <dbReference type="Proteomes" id="UP000189818"/>
    </source>
</evidence>
<dbReference type="STRING" id="439228.SAMN06295920_11666"/>
<dbReference type="Proteomes" id="UP000189818">
    <property type="component" value="Unassembled WGS sequence"/>
</dbReference>
<dbReference type="AlphaFoldDB" id="A0A1T5GM47"/>
<keyword evidence="2" id="KW-1185">Reference proteome</keyword>
<reference evidence="2" key="1">
    <citation type="submission" date="2017-02" db="EMBL/GenBank/DDBJ databases">
        <authorList>
            <person name="Varghese N."/>
            <person name="Submissions S."/>
        </authorList>
    </citation>
    <scope>NUCLEOTIDE SEQUENCE [LARGE SCALE GENOMIC DNA]</scope>
    <source>
        <strain evidence="2">UM2</strain>
    </source>
</reference>
<proteinExistence type="predicted"/>
<dbReference type="EMBL" id="FUYM01000016">
    <property type="protein sequence ID" value="SKC09438.1"/>
    <property type="molecule type" value="Genomic_DNA"/>
</dbReference>
<protein>
    <submittedName>
        <fullName evidence="1">Uncharacterized protein</fullName>
    </submittedName>
</protein>
<evidence type="ECO:0000313" key="1">
    <source>
        <dbReference type="EMBL" id="SKC09438.1"/>
    </source>
</evidence>
<organism evidence="1 2">
    <name type="scientific">Rhizorhabdus histidinilytica</name>
    <dbReference type="NCBI Taxonomy" id="439228"/>
    <lineage>
        <taxon>Bacteria</taxon>
        <taxon>Pseudomonadati</taxon>
        <taxon>Pseudomonadota</taxon>
        <taxon>Alphaproteobacteria</taxon>
        <taxon>Sphingomonadales</taxon>
        <taxon>Sphingomonadaceae</taxon>
        <taxon>Rhizorhabdus</taxon>
    </lineage>
</organism>
<sequence length="80" mass="8729">MIRPANVCLGLVNGGGGRIVPPLPGRSQDREIKFCNLDPAHFMACRLAARRIGIRKRMNVPGPVWVGMPIDNRDAGHDIS</sequence>
<name>A0A1T5GM47_9SPHN</name>
<gene>
    <name evidence="1" type="ORF">SAMN06295920_11666</name>
</gene>